<gene>
    <name evidence="5" type="primary">sepF_20</name>
    <name evidence="5" type="ORF">SDC9_94998</name>
</gene>
<evidence type="ECO:0000256" key="2">
    <source>
        <dbReference type="ARBA" id="ARBA00023210"/>
    </source>
</evidence>
<evidence type="ECO:0000256" key="3">
    <source>
        <dbReference type="ARBA" id="ARBA00023306"/>
    </source>
</evidence>
<evidence type="ECO:0000256" key="4">
    <source>
        <dbReference type="SAM" id="MobiDB-lite"/>
    </source>
</evidence>
<organism evidence="5">
    <name type="scientific">bioreactor metagenome</name>
    <dbReference type="NCBI Taxonomy" id="1076179"/>
    <lineage>
        <taxon>unclassified sequences</taxon>
        <taxon>metagenomes</taxon>
        <taxon>ecological metagenomes</taxon>
    </lineage>
</organism>
<name>A0A645AF21_9ZZZZ</name>
<dbReference type="InterPro" id="IPR007561">
    <property type="entry name" value="Cell_div_SepF/SepF-rel"/>
</dbReference>
<dbReference type="GO" id="GO:0000917">
    <property type="term" value="P:division septum assembly"/>
    <property type="evidence" value="ECO:0007669"/>
    <property type="project" value="UniProtKB-KW"/>
</dbReference>
<feature type="compositionally biased region" description="Acidic residues" evidence="4">
    <location>
        <begin position="19"/>
        <end position="36"/>
    </location>
</feature>
<dbReference type="PANTHER" id="PTHR35798">
    <property type="entry name" value="CELL DIVISION PROTEIN SEPF"/>
    <property type="match status" value="1"/>
</dbReference>
<accession>A0A645AF21</accession>
<dbReference type="AlphaFoldDB" id="A0A645AF21"/>
<reference evidence="5" key="1">
    <citation type="submission" date="2019-08" db="EMBL/GenBank/DDBJ databases">
        <authorList>
            <person name="Kucharzyk K."/>
            <person name="Murdoch R.W."/>
            <person name="Higgins S."/>
            <person name="Loffler F."/>
        </authorList>
    </citation>
    <scope>NUCLEOTIDE SEQUENCE</scope>
</reference>
<feature type="region of interest" description="Disordered" evidence="4">
    <location>
        <begin position="19"/>
        <end position="42"/>
    </location>
</feature>
<dbReference type="PANTHER" id="PTHR35798:SF1">
    <property type="entry name" value="CELL DIVISION PROTEIN SEPF"/>
    <property type="match status" value="1"/>
</dbReference>
<dbReference type="InterPro" id="IPR038594">
    <property type="entry name" value="SepF-like_sf"/>
</dbReference>
<keyword evidence="1 5" id="KW-0132">Cell division</keyword>
<dbReference type="EMBL" id="VSSQ01012030">
    <property type="protein sequence ID" value="MPM48274.1"/>
    <property type="molecule type" value="Genomic_DNA"/>
</dbReference>
<dbReference type="InterPro" id="IPR023052">
    <property type="entry name" value="Cell_div_SepF"/>
</dbReference>
<sequence>MSEGFIKKFKDWMSIDEEEYDGEEEGYEGIQEEQDQDEPKLEAANSHVTRSSKVVNIHTNSQMKVVIAEPKKYDDVTIIADHLRQRRAVIVNLEGVEEEPELKKSIYYFISGAVYILDGSMQKVSKSIFILAPNNVDIDANIKKELESKAFFPWQK</sequence>
<keyword evidence="3" id="KW-0131">Cell cycle</keyword>
<dbReference type="HAMAP" id="MF_01197">
    <property type="entry name" value="SepF"/>
    <property type="match status" value="1"/>
</dbReference>
<dbReference type="Gene3D" id="3.30.110.150">
    <property type="entry name" value="SepF-like protein"/>
    <property type="match status" value="1"/>
</dbReference>
<evidence type="ECO:0000256" key="1">
    <source>
        <dbReference type="ARBA" id="ARBA00022618"/>
    </source>
</evidence>
<comment type="caution">
    <text evidence="5">The sequence shown here is derived from an EMBL/GenBank/DDBJ whole genome shotgun (WGS) entry which is preliminary data.</text>
</comment>
<keyword evidence="2" id="KW-0717">Septation</keyword>
<proteinExistence type="inferred from homology"/>
<dbReference type="Pfam" id="PF04472">
    <property type="entry name" value="SepF"/>
    <property type="match status" value="1"/>
</dbReference>
<evidence type="ECO:0000313" key="5">
    <source>
        <dbReference type="EMBL" id="MPM48274.1"/>
    </source>
</evidence>
<protein>
    <submittedName>
        <fullName evidence="5">Cell division protein SepF</fullName>
    </submittedName>
</protein>